<dbReference type="InParanoid" id="A0A066WE28"/>
<accession>A0A066WE28</accession>
<keyword evidence="2" id="KW-1185">Reference proteome</keyword>
<name>A0A066WE28_TILAU</name>
<gene>
    <name evidence="1" type="ORF">K437DRAFT_45823</name>
</gene>
<evidence type="ECO:0000313" key="2">
    <source>
        <dbReference type="Proteomes" id="UP000027361"/>
    </source>
</evidence>
<reference evidence="1 2" key="1">
    <citation type="submission" date="2014-05" db="EMBL/GenBank/DDBJ databases">
        <title>Draft genome sequence of a rare smut relative, Tilletiaria anomala UBC 951.</title>
        <authorList>
            <consortium name="DOE Joint Genome Institute"/>
            <person name="Toome M."/>
            <person name="Kuo A."/>
            <person name="Henrissat B."/>
            <person name="Lipzen A."/>
            <person name="Tritt A."/>
            <person name="Yoshinaga Y."/>
            <person name="Zane M."/>
            <person name="Barry K."/>
            <person name="Grigoriev I.V."/>
            <person name="Spatafora J.W."/>
            <person name="Aimea M.C."/>
        </authorList>
    </citation>
    <scope>NUCLEOTIDE SEQUENCE [LARGE SCALE GENOMIC DNA]</scope>
    <source>
        <strain evidence="1 2">UBC 951</strain>
    </source>
</reference>
<dbReference type="RefSeq" id="XP_013244807.1">
    <property type="nucleotide sequence ID" value="XM_013389353.1"/>
</dbReference>
<evidence type="ECO:0000313" key="1">
    <source>
        <dbReference type="EMBL" id="KDN52011.1"/>
    </source>
</evidence>
<sequence>MAGTMKLAFSCEPIPISSNWLKALPYATPRTRSLLSFSFSGLQAVPLALGTRDMQVRAVSRAGVDCDKNPEYMSPGTLVR</sequence>
<organism evidence="1 2">
    <name type="scientific">Tilletiaria anomala (strain ATCC 24038 / CBS 436.72 / UBC 951)</name>
    <dbReference type="NCBI Taxonomy" id="1037660"/>
    <lineage>
        <taxon>Eukaryota</taxon>
        <taxon>Fungi</taxon>
        <taxon>Dikarya</taxon>
        <taxon>Basidiomycota</taxon>
        <taxon>Ustilaginomycotina</taxon>
        <taxon>Exobasidiomycetes</taxon>
        <taxon>Georgefischeriales</taxon>
        <taxon>Tilletiariaceae</taxon>
        <taxon>Tilletiaria</taxon>
    </lineage>
</organism>
<protein>
    <submittedName>
        <fullName evidence="1">Uncharacterized protein</fullName>
    </submittedName>
</protein>
<proteinExistence type="predicted"/>
<dbReference type="AlphaFoldDB" id="A0A066WE28"/>
<comment type="caution">
    <text evidence="1">The sequence shown here is derived from an EMBL/GenBank/DDBJ whole genome shotgun (WGS) entry which is preliminary data.</text>
</comment>
<dbReference type="Proteomes" id="UP000027361">
    <property type="component" value="Unassembled WGS sequence"/>
</dbReference>
<dbReference type="HOGENOM" id="CLU_2591456_0_0_1"/>
<dbReference type="EMBL" id="JMSN01000015">
    <property type="protein sequence ID" value="KDN52011.1"/>
    <property type="molecule type" value="Genomic_DNA"/>
</dbReference>
<dbReference type="GeneID" id="25267501"/>